<comment type="caution">
    <text evidence="1">The sequence shown here is derived from an EMBL/GenBank/DDBJ whole genome shotgun (WGS) entry which is preliminary data.</text>
</comment>
<sequence>MTFADESSEVSAEIDQETVNTCYDLCESIPGLYRLLDLCKDKGFKSISKIQFEQLNSCHVRLIGCYGRNDLIAKLLLTK</sequence>
<protein>
    <submittedName>
        <fullName evidence="1">8856_t:CDS:1</fullName>
    </submittedName>
</protein>
<dbReference type="Proteomes" id="UP000789396">
    <property type="component" value="Unassembled WGS sequence"/>
</dbReference>
<evidence type="ECO:0000313" key="2">
    <source>
        <dbReference type="Proteomes" id="UP000789396"/>
    </source>
</evidence>
<dbReference type="OrthoDB" id="2446162at2759"/>
<accession>A0A9N9NM57</accession>
<evidence type="ECO:0000313" key="1">
    <source>
        <dbReference type="EMBL" id="CAG8744372.1"/>
    </source>
</evidence>
<proteinExistence type="predicted"/>
<dbReference type="EMBL" id="CAJVPZ010033453">
    <property type="protein sequence ID" value="CAG8744372.1"/>
    <property type="molecule type" value="Genomic_DNA"/>
</dbReference>
<name>A0A9N9NM57_9GLOM</name>
<dbReference type="AlphaFoldDB" id="A0A9N9NM57"/>
<reference evidence="1" key="1">
    <citation type="submission" date="2021-06" db="EMBL/GenBank/DDBJ databases">
        <authorList>
            <person name="Kallberg Y."/>
            <person name="Tangrot J."/>
            <person name="Rosling A."/>
        </authorList>
    </citation>
    <scope>NUCLEOTIDE SEQUENCE</scope>
    <source>
        <strain evidence="1">IN212</strain>
    </source>
</reference>
<organism evidence="1 2">
    <name type="scientific">Racocetra fulgida</name>
    <dbReference type="NCBI Taxonomy" id="60492"/>
    <lineage>
        <taxon>Eukaryota</taxon>
        <taxon>Fungi</taxon>
        <taxon>Fungi incertae sedis</taxon>
        <taxon>Mucoromycota</taxon>
        <taxon>Glomeromycotina</taxon>
        <taxon>Glomeromycetes</taxon>
        <taxon>Diversisporales</taxon>
        <taxon>Gigasporaceae</taxon>
        <taxon>Racocetra</taxon>
    </lineage>
</organism>
<feature type="non-terminal residue" evidence="1">
    <location>
        <position position="79"/>
    </location>
</feature>
<keyword evidence="2" id="KW-1185">Reference proteome</keyword>
<gene>
    <name evidence="1" type="ORF">RFULGI_LOCUS13116</name>
</gene>